<dbReference type="PANTHER" id="PTHR30562:SF1">
    <property type="entry name" value="UVRABC SYSTEM PROTEIN C"/>
    <property type="match status" value="1"/>
</dbReference>
<keyword evidence="3" id="KW-1185">Reference proteome</keyword>
<dbReference type="RefSeq" id="WP_263413370.1">
    <property type="nucleotide sequence ID" value="NZ_BAABBH010000001.1"/>
</dbReference>
<gene>
    <name evidence="2" type="ORF">ACK2TP_04905</name>
</gene>
<sequence>MSVSPIFEHELSFSPELATEVLRAVPARAGVVALFGHSSTDRPFLMQSANLRRRLQRLLLPPEGQTKRLNLRDRVARVAWRETGSELESLLLLYRAMRTVFGADEARRKLRLSPPFTVRYAVENRFPRIYVTNHLRRRSLHTTFGPFASRLDAERYREAVEDLFVIRRCFLELHPSPDDPGCIYGEMHKCMAPCQQRCTDAEYHREAERALQFLNTAGQSLAAEHEAERDRASADMLFEQAAAAHARAAKAKSTGAIADALVGPLDRLRAVLLVPLRVATDVPQVQVFLFADGCLRGPELVSVLGVRLAKEQVEVGSSLFAQPRMMAAVALDAPGQHSEASSANAANAAELSPEERMLAVIAKLEDTAGASDTATLGDHLAMLRRWYYRPEKQRAGVLFQPERDAWPVRKLVRAAAKLAAPEPQVQPAPAEGDARSEADPRASVEPVTSSEQQ</sequence>
<feature type="compositionally biased region" description="Basic and acidic residues" evidence="1">
    <location>
        <begin position="432"/>
        <end position="442"/>
    </location>
</feature>
<feature type="compositionally biased region" description="Low complexity" evidence="1">
    <location>
        <begin position="418"/>
        <end position="431"/>
    </location>
</feature>
<dbReference type="EMBL" id="JBJYXY010000001">
    <property type="protein sequence ID" value="MFN2975093.1"/>
    <property type="molecule type" value="Genomic_DNA"/>
</dbReference>
<evidence type="ECO:0000313" key="3">
    <source>
        <dbReference type="Proteomes" id="UP001634747"/>
    </source>
</evidence>
<proteinExistence type="predicted"/>
<dbReference type="Proteomes" id="UP001634747">
    <property type="component" value="Unassembled WGS sequence"/>
</dbReference>
<dbReference type="PANTHER" id="PTHR30562">
    <property type="entry name" value="UVRC/OXIDOREDUCTASE"/>
    <property type="match status" value="1"/>
</dbReference>
<evidence type="ECO:0000313" key="2">
    <source>
        <dbReference type="EMBL" id="MFN2975093.1"/>
    </source>
</evidence>
<name>A0ABW9KIJ6_9BACT</name>
<accession>A0ABW9KIJ6</accession>
<organism evidence="2 3">
    <name type="scientific">Terriglobus aquaticus</name>
    <dbReference type="NCBI Taxonomy" id="940139"/>
    <lineage>
        <taxon>Bacteria</taxon>
        <taxon>Pseudomonadati</taxon>
        <taxon>Acidobacteriota</taxon>
        <taxon>Terriglobia</taxon>
        <taxon>Terriglobales</taxon>
        <taxon>Acidobacteriaceae</taxon>
        <taxon>Terriglobus</taxon>
    </lineage>
</organism>
<reference evidence="2 3" key="1">
    <citation type="submission" date="2024-12" db="EMBL/GenBank/DDBJ databases">
        <authorList>
            <person name="Lee Y."/>
        </authorList>
    </citation>
    <scope>NUCLEOTIDE SEQUENCE [LARGE SCALE GENOMIC DNA]</scope>
    <source>
        <strain evidence="2 3">03SUJ4</strain>
    </source>
</reference>
<dbReference type="InterPro" id="IPR050066">
    <property type="entry name" value="UvrABC_protein_C"/>
</dbReference>
<comment type="caution">
    <text evidence="2">The sequence shown here is derived from an EMBL/GenBank/DDBJ whole genome shotgun (WGS) entry which is preliminary data.</text>
</comment>
<feature type="region of interest" description="Disordered" evidence="1">
    <location>
        <begin position="418"/>
        <end position="453"/>
    </location>
</feature>
<protein>
    <submittedName>
        <fullName evidence="2">Excinuclease ABC subunit C</fullName>
    </submittedName>
</protein>
<evidence type="ECO:0000256" key="1">
    <source>
        <dbReference type="SAM" id="MobiDB-lite"/>
    </source>
</evidence>